<organism evidence="1 2">
    <name type="scientific">Salegentibacter flavus</name>
    <dbReference type="NCBI Taxonomy" id="287099"/>
    <lineage>
        <taxon>Bacteria</taxon>
        <taxon>Pseudomonadati</taxon>
        <taxon>Bacteroidota</taxon>
        <taxon>Flavobacteriia</taxon>
        <taxon>Flavobacteriales</taxon>
        <taxon>Flavobacteriaceae</taxon>
        <taxon>Salegentibacter</taxon>
    </lineage>
</organism>
<dbReference type="InterPro" id="IPR016776">
    <property type="entry name" value="ApeP-like_dehydratase"/>
</dbReference>
<dbReference type="InterPro" id="IPR029069">
    <property type="entry name" value="HotDog_dom_sf"/>
</dbReference>
<name>A0A1I4ZA38_9FLAO</name>
<proteinExistence type="predicted"/>
<keyword evidence="2" id="KW-1185">Reference proteome</keyword>
<evidence type="ECO:0000313" key="2">
    <source>
        <dbReference type="Proteomes" id="UP000199153"/>
    </source>
</evidence>
<sequence>MSMKQSLLKEPILEIERILELIPQKPPFVMVDRLLKYTENTGKTGFVIPMDNILVEDGVFSEPGLIEHMAQSMSLWRGYQGFLSGLDKPKTGFIGSIKSVEIFELPKAGSTLTTNVEILQEFKNVTSVGARTEDESGKLLATSEMKTVTVG</sequence>
<dbReference type="EMBL" id="FOVL01000005">
    <property type="protein sequence ID" value="SFN47057.1"/>
    <property type="molecule type" value="Genomic_DNA"/>
</dbReference>
<dbReference type="Proteomes" id="UP000199153">
    <property type="component" value="Unassembled WGS sequence"/>
</dbReference>
<gene>
    <name evidence="1" type="ORF">SAMN05660413_01231</name>
</gene>
<dbReference type="STRING" id="287099.SAMN05660413_01231"/>
<dbReference type="Gene3D" id="3.10.129.10">
    <property type="entry name" value="Hotdog Thioesterase"/>
    <property type="match status" value="1"/>
</dbReference>
<evidence type="ECO:0000313" key="1">
    <source>
        <dbReference type="EMBL" id="SFN47057.1"/>
    </source>
</evidence>
<dbReference type="Pfam" id="PF22817">
    <property type="entry name" value="ApeP-like"/>
    <property type="match status" value="1"/>
</dbReference>
<dbReference type="SUPFAM" id="SSF54637">
    <property type="entry name" value="Thioesterase/thiol ester dehydrase-isomerase"/>
    <property type="match status" value="1"/>
</dbReference>
<protein>
    <submittedName>
        <fullName evidence="1">Predicted 3-hydroxylacyl-ACP dehydratase, HotDog domain</fullName>
    </submittedName>
</protein>
<accession>A0A1I4ZA38</accession>
<reference evidence="1 2" key="1">
    <citation type="submission" date="2016-10" db="EMBL/GenBank/DDBJ databases">
        <authorList>
            <person name="de Groot N.N."/>
        </authorList>
    </citation>
    <scope>NUCLEOTIDE SEQUENCE [LARGE SCALE GENOMIC DNA]</scope>
    <source>
        <strain evidence="1 2">DSM 17794</strain>
    </source>
</reference>
<dbReference type="AlphaFoldDB" id="A0A1I4ZA38"/>